<evidence type="ECO:0000256" key="2">
    <source>
        <dbReference type="ARBA" id="ARBA00008779"/>
    </source>
</evidence>
<keyword evidence="3" id="KW-0479">Metal-binding</keyword>
<dbReference type="KEGG" id="bfo:118404651"/>
<proteinExistence type="inferred from homology"/>
<evidence type="ECO:0000256" key="1">
    <source>
        <dbReference type="ARBA" id="ARBA00001913"/>
    </source>
</evidence>
<dbReference type="RefSeq" id="XP_035659784.1">
    <property type="nucleotide sequence ID" value="XM_035803891.1"/>
</dbReference>
<feature type="chain" id="PRO_5039945085" evidence="7">
    <location>
        <begin position="20"/>
        <end position="479"/>
    </location>
</feature>
<protein>
    <submittedName>
        <fullName evidence="10">Arylsulfatase B-like</fullName>
    </submittedName>
</protein>
<feature type="domain" description="Sulfatase N-terminal" evidence="8">
    <location>
        <begin position="25"/>
        <end position="333"/>
    </location>
</feature>
<reference evidence="10" key="2">
    <citation type="submission" date="2025-08" db="UniProtKB">
        <authorList>
            <consortium name="RefSeq"/>
        </authorList>
    </citation>
    <scope>IDENTIFICATION</scope>
    <source>
        <strain evidence="10">S238N-H82</strain>
        <tissue evidence="10">Testes</tissue>
    </source>
</reference>
<comment type="cofactor">
    <cofactor evidence="1">
        <name>Ca(2+)</name>
        <dbReference type="ChEBI" id="CHEBI:29108"/>
    </cofactor>
</comment>
<dbReference type="SUPFAM" id="SSF53649">
    <property type="entry name" value="Alkaline phosphatase-like"/>
    <property type="match status" value="1"/>
</dbReference>
<dbReference type="InterPro" id="IPR000917">
    <property type="entry name" value="Sulfatase_N"/>
</dbReference>
<comment type="similarity">
    <text evidence="2">Belongs to the sulfatase family.</text>
</comment>
<dbReference type="PANTHER" id="PTHR10342">
    <property type="entry name" value="ARYLSULFATASE"/>
    <property type="match status" value="1"/>
</dbReference>
<dbReference type="Proteomes" id="UP000001554">
    <property type="component" value="Chromosome 17"/>
</dbReference>
<evidence type="ECO:0000256" key="6">
    <source>
        <dbReference type="ARBA" id="ARBA00023180"/>
    </source>
</evidence>
<dbReference type="OrthoDB" id="103349at2759"/>
<dbReference type="Pfam" id="PF00884">
    <property type="entry name" value="Sulfatase"/>
    <property type="match status" value="1"/>
</dbReference>
<dbReference type="InterPro" id="IPR024607">
    <property type="entry name" value="Sulfatase_CS"/>
</dbReference>
<feature type="signal peptide" evidence="7">
    <location>
        <begin position="1"/>
        <end position="19"/>
    </location>
</feature>
<keyword evidence="9" id="KW-1185">Reference proteome</keyword>
<dbReference type="CDD" id="cd16029">
    <property type="entry name" value="4-S"/>
    <property type="match status" value="1"/>
</dbReference>
<name>A0A9J7HHJ3_BRAFL</name>
<evidence type="ECO:0000256" key="5">
    <source>
        <dbReference type="ARBA" id="ARBA00022837"/>
    </source>
</evidence>
<evidence type="ECO:0000313" key="9">
    <source>
        <dbReference type="Proteomes" id="UP000001554"/>
    </source>
</evidence>
<dbReference type="AlphaFoldDB" id="A0A9J7HHJ3"/>
<reference evidence="9" key="1">
    <citation type="journal article" date="2020" name="Nat. Ecol. Evol.">
        <title>Deeply conserved synteny resolves early events in vertebrate evolution.</title>
        <authorList>
            <person name="Simakov O."/>
            <person name="Marletaz F."/>
            <person name="Yue J.X."/>
            <person name="O'Connell B."/>
            <person name="Jenkins J."/>
            <person name="Brandt A."/>
            <person name="Calef R."/>
            <person name="Tung C.H."/>
            <person name="Huang T.K."/>
            <person name="Schmutz J."/>
            <person name="Satoh N."/>
            <person name="Yu J.K."/>
            <person name="Putnam N.H."/>
            <person name="Green R.E."/>
            <person name="Rokhsar D.S."/>
        </authorList>
    </citation>
    <scope>NUCLEOTIDE SEQUENCE [LARGE SCALE GENOMIC DNA]</scope>
    <source>
        <strain evidence="9">S238N-H82</strain>
    </source>
</reference>
<dbReference type="PROSITE" id="PS00149">
    <property type="entry name" value="SULFATASE_2"/>
    <property type="match status" value="1"/>
</dbReference>
<sequence>MAAVLLLAFVGCFFGHGAAQDTAKPHILLIVADDLGWSDVSWNNPNVVMPNLHTLATTGVIFNQTYCQRLCTPSRTALLTGKFPYRLGMQRPIRHKKAHGLPLDEELLPQKLKKLGYATHMIGKWHLGSCKWEYTPTERGFDSFYGYHHGGEDVDYYTHMSDGGLDFWEGKTAISDQNGVYSTESFATRAENIISQHDPNTPLFLYLPLQPVHTPHQVPSSYLQTFSTIQDHNRKSILGMVAALDDAIKRVTDALQGKGLWNNTLTIFMSDNGGDYLDGQSNWPLRGAKGTVWEGGTRVPAFAHGNMLERTGYTYHGMMHGVDILPTLVSVAGGTEDAGLDGKNMWQSISTGAESPRTEFVYDIDSRQDRYGIRVGDYKLIEGTPASKNDWFAPAEMQQLGTLTEEADNHDTGLFLFNIREDPLEKSNLYDAAEYAPIQRAMRHRLNELKPDEVPFPDLADDPAADPSNYGDVWMPGWC</sequence>
<gene>
    <name evidence="10" type="primary">LOC118404651</name>
</gene>
<accession>A0A9J7HHJ3</accession>
<evidence type="ECO:0000256" key="3">
    <source>
        <dbReference type="ARBA" id="ARBA00022723"/>
    </source>
</evidence>
<dbReference type="GO" id="GO:0046872">
    <property type="term" value="F:metal ion binding"/>
    <property type="evidence" value="ECO:0007669"/>
    <property type="project" value="UniProtKB-KW"/>
</dbReference>
<evidence type="ECO:0000259" key="8">
    <source>
        <dbReference type="Pfam" id="PF00884"/>
    </source>
</evidence>
<keyword evidence="6" id="KW-0325">Glycoprotein</keyword>
<dbReference type="GO" id="GO:0008484">
    <property type="term" value="F:sulfuric ester hydrolase activity"/>
    <property type="evidence" value="ECO:0000318"/>
    <property type="project" value="GO_Central"/>
</dbReference>
<dbReference type="PANTHER" id="PTHR10342:SF273">
    <property type="entry name" value="RE14504P"/>
    <property type="match status" value="1"/>
</dbReference>
<keyword evidence="5" id="KW-0106">Calcium</keyword>
<dbReference type="InterPro" id="IPR017850">
    <property type="entry name" value="Alkaline_phosphatase_core_sf"/>
</dbReference>
<evidence type="ECO:0000313" key="10">
    <source>
        <dbReference type="RefSeq" id="XP_035659784.1"/>
    </source>
</evidence>
<keyword evidence="7" id="KW-0732">Signal</keyword>
<dbReference type="OMA" id="HWRERAT"/>
<dbReference type="GeneID" id="118404651"/>
<keyword evidence="4" id="KW-0378">Hydrolase</keyword>
<dbReference type="Gene3D" id="3.40.720.10">
    <property type="entry name" value="Alkaline Phosphatase, subunit A"/>
    <property type="match status" value="1"/>
</dbReference>
<evidence type="ECO:0000256" key="4">
    <source>
        <dbReference type="ARBA" id="ARBA00022801"/>
    </source>
</evidence>
<organism evidence="9 10">
    <name type="scientific">Branchiostoma floridae</name>
    <name type="common">Florida lancelet</name>
    <name type="synonym">Amphioxus</name>
    <dbReference type="NCBI Taxonomy" id="7739"/>
    <lineage>
        <taxon>Eukaryota</taxon>
        <taxon>Metazoa</taxon>
        <taxon>Chordata</taxon>
        <taxon>Cephalochordata</taxon>
        <taxon>Leptocardii</taxon>
        <taxon>Amphioxiformes</taxon>
        <taxon>Branchiostomatidae</taxon>
        <taxon>Branchiostoma</taxon>
    </lineage>
</organism>
<dbReference type="Gene3D" id="3.30.1120.10">
    <property type="match status" value="1"/>
</dbReference>
<evidence type="ECO:0000256" key="7">
    <source>
        <dbReference type="SAM" id="SignalP"/>
    </source>
</evidence>
<dbReference type="InterPro" id="IPR047115">
    <property type="entry name" value="ARSB"/>
</dbReference>